<dbReference type="Proteomes" id="UP000466517">
    <property type="component" value="Chromosome"/>
</dbReference>
<dbReference type="EMBL" id="AP022610">
    <property type="protein sequence ID" value="BBZ27127.1"/>
    <property type="molecule type" value="Genomic_DNA"/>
</dbReference>
<gene>
    <name evidence="1" type="ORF">MMAD_14220</name>
</gene>
<sequence>MGGYHSVSWSAFMRVVQPPGPTIRLSDPQARLISLTLVLPPSHQSATVWCTWLPYAGTGQPGFVQPPSRRMMASR</sequence>
<dbReference type="AlphaFoldDB" id="A0A7I7XDS1"/>
<proteinExistence type="predicted"/>
<name>A0A7I7XDS1_9MYCO</name>
<accession>A0A7I7XDS1</accession>
<evidence type="ECO:0000313" key="1">
    <source>
        <dbReference type="EMBL" id="BBZ27127.1"/>
    </source>
</evidence>
<reference evidence="1 2" key="1">
    <citation type="journal article" date="2019" name="Emerg. Microbes Infect.">
        <title>Comprehensive subspecies identification of 175 nontuberculous mycobacteria species based on 7547 genomic profiles.</title>
        <authorList>
            <person name="Matsumoto Y."/>
            <person name="Kinjo T."/>
            <person name="Motooka D."/>
            <person name="Nabeya D."/>
            <person name="Jung N."/>
            <person name="Uechi K."/>
            <person name="Horii T."/>
            <person name="Iida T."/>
            <person name="Fujita J."/>
            <person name="Nakamura S."/>
        </authorList>
    </citation>
    <scope>NUCLEOTIDE SEQUENCE [LARGE SCALE GENOMIC DNA]</scope>
    <source>
        <strain evidence="1 2">JCM 13574</strain>
    </source>
</reference>
<protein>
    <submittedName>
        <fullName evidence="1">Uncharacterized protein</fullName>
    </submittedName>
</protein>
<keyword evidence="2" id="KW-1185">Reference proteome</keyword>
<dbReference type="KEGG" id="mmag:MMAD_14220"/>
<evidence type="ECO:0000313" key="2">
    <source>
        <dbReference type="Proteomes" id="UP000466517"/>
    </source>
</evidence>
<organism evidence="1 2">
    <name type="scientific">Mycolicibacterium madagascariense</name>
    <dbReference type="NCBI Taxonomy" id="212765"/>
    <lineage>
        <taxon>Bacteria</taxon>
        <taxon>Bacillati</taxon>
        <taxon>Actinomycetota</taxon>
        <taxon>Actinomycetes</taxon>
        <taxon>Mycobacteriales</taxon>
        <taxon>Mycobacteriaceae</taxon>
        <taxon>Mycolicibacterium</taxon>
    </lineage>
</organism>